<protein>
    <submittedName>
        <fullName evidence="1">Uncharacterized protein</fullName>
    </submittedName>
</protein>
<keyword evidence="2" id="KW-1185">Reference proteome</keyword>
<sequence>METYRECWSRVASGAAEGWRWRRPCVAVEEERGLYRVETGAIYTAESSMDGQ</sequence>
<reference evidence="1" key="1">
    <citation type="submission" date="2022-02" db="EMBL/GenBank/DDBJ databases">
        <title>Plant Genome Project.</title>
        <authorList>
            <person name="Zhang R.-G."/>
        </authorList>
    </citation>
    <scope>NUCLEOTIDE SEQUENCE</scope>
    <source>
        <strain evidence="1">AT1</strain>
    </source>
</reference>
<accession>A0ACC0Q2M4</accession>
<dbReference type="EMBL" id="CM046388">
    <property type="protein sequence ID" value="KAI8571137.1"/>
    <property type="molecule type" value="Genomic_DNA"/>
</dbReference>
<evidence type="ECO:0000313" key="2">
    <source>
        <dbReference type="Proteomes" id="UP001062846"/>
    </source>
</evidence>
<dbReference type="Proteomes" id="UP001062846">
    <property type="component" value="Chromosome 1"/>
</dbReference>
<name>A0ACC0Q2M4_RHOML</name>
<gene>
    <name evidence="1" type="ORF">RHMOL_Rhmol01G0095200</name>
</gene>
<proteinExistence type="predicted"/>
<evidence type="ECO:0000313" key="1">
    <source>
        <dbReference type="EMBL" id="KAI8571137.1"/>
    </source>
</evidence>
<organism evidence="1 2">
    <name type="scientific">Rhododendron molle</name>
    <name type="common">Chinese azalea</name>
    <name type="synonym">Azalea mollis</name>
    <dbReference type="NCBI Taxonomy" id="49168"/>
    <lineage>
        <taxon>Eukaryota</taxon>
        <taxon>Viridiplantae</taxon>
        <taxon>Streptophyta</taxon>
        <taxon>Embryophyta</taxon>
        <taxon>Tracheophyta</taxon>
        <taxon>Spermatophyta</taxon>
        <taxon>Magnoliopsida</taxon>
        <taxon>eudicotyledons</taxon>
        <taxon>Gunneridae</taxon>
        <taxon>Pentapetalae</taxon>
        <taxon>asterids</taxon>
        <taxon>Ericales</taxon>
        <taxon>Ericaceae</taxon>
        <taxon>Ericoideae</taxon>
        <taxon>Rhodoreae</taxon>
        <taxon>Rhododendron</taxon>
    </lineage>
</organism>
<comment type="caution">
    <text evidence="1">The sequence shown here is derived from an EMBL/GenBank/DDBJ whole genome shotgun (WGS) entry which is preliminary data.</text>
</comment>